<evidence type="ECO:0000313" key="1">
    <source>
        <dbReference type="EMBL" id="KAJ4728996.1"/>
    </source>
</evidence>
<keyword evidence="1" id="KW-0371">Homeobox</keyword>
<accession>A0ACC1YZQ2</accession>
<gene>
    <name evidence="1" type="ORF">OWV82_001846</name>
</gene>
<keyword evidence="2" id="KW-1185">Reference proteome</keyword>
<keyword evidence="1" id="KW-0238">DNA-binding</keyword>
<reference evidence="1 2" key="1">
    <citation type="journal article" date="2023" name="Science">
        <title>Complex scaffold remodeling in plant triterpene biosynthesis.</title>
        <authorList>
            <person name="De La Pena R."/>
            <person name="Hodgson H."/>
            <person name="Liu J.C."/>
            <person name="Stephenson M.J."/>
            <person name="Martin A.C."/>
            <person name="Owen C."/>
            <person name="Harkess A."/>
            <person name="Leebens-Mack J."/>
            <person name="Jimenez L.E."/>
            <person name="Osbourn A."/>
            <person name="Sattely E.S."/>
        </authorList>
    </citation>
    <scope>NUCLEOTIDE SEQUENCE [LARGE SCALE GENOMIC DNA]</scope>
    <source>
        <strain evidence="2">cv. JPN11</strain>
        <tissue evidence="1">Leaf</tissue>
    </source>
</reference>
<evidence type="ECO:0000313" key="2">
    <source>
        <dbReference type="Proteomes" id="UP001164539"/>
    </source>
</evidence>
<dbReference type="EMBL" id="CM051394">
    <property type="protein sequence ID" value="KAJ4728996.1"/>
    <property type="molecule type" value="Genomic_DNA"/>
</dbReference>
<proteinExistence type="predicted"/>
<comment type="caution">
    <text evidence="1">The sequence shown here is derived from an EMBL/GenBank/DDBJ whole genome shotgun (WGS) entry which is preliminary data.</text>
</comment>
<protein>
    <submittedName>
        <fullName evidence="1">Activity-dependent neuroprotector homeobox protein</fullName>
    </submittedName>
</protein>
<sequence>MELAISESLNCVSDDHEIEELEITEVDEALLRNLMEEAVNEETGEDGVNYAVHNPEANNDSTLNICEQDLKQHGLHIHDLDWDDMMDVTPASSLTPMDETMVWYIADMVGMVEFGWDGDYSQYYNGVICDETNYCCLWQE</sequence>
<dbReference type="Proteomes" id="UP001164539">
    <property type="component" value="Chromosome 1"/>
</dbReference>
<name>A0ACC1YZQ2_MELAZ</name>
<organism evidence="1 2">
    <name type="scientific">Melia azedarach</name>
    <name type="common">Chinaberry tree</name>
    <dbReference type="NCBI Taxonomy" id="155640"/>
    <lineage>
        <taxon>Eukaryota</taxon>
        <taxon>Viridiplantae</taxon>
        <taxon>Streptophyta</taxon>
        <taxon>Embryophyta</taxon>
        <taxon>Tracheophyta</taxon>
        <taxon>Spermatophyta</taxon>
        <taxon>Magnoliopsida</taxon>
        <taxon>eudicotyledons</taxon>
        <taxon>Gunneridae</taxon>
        <taxon>Pentapetalae</taxon>
        <taxon>rosids</taxon>
        <taxon>malvids</taxon>
        <taxon>Sapindales</taxon>
        <taxon>Meliaceae</taxon>
        <taxon>Melia</taxon>
    </lineage>
</organism>